<organism evidence="1 2">
    <name type="scientific">Streptomyces regalis</name>
    <dbReference type="NCBI Taxonomy" id="68262"/>
    <lineage>
        <taxon>Bacteria</taxon>
        <taxon>Bacillati</taxon>
        <taxon>Actinomycetota</taxon>
        <taxon>Actinomycetes</taxon>
        <taxon>Kitasatosporales</taxon>
        <taxon>Streptomycetaceae</taxon>
        <taxon>Streptomyces</taxon>
    </lineage>
</organism>
<name>A0A124G719_9ACTN</name>
<evidence type="ECO:0000313" key="2">
    <source>
        <dbReference type="Proteomes" id="UP000053923"/>
    </source>
</evidence>
<dbReference type="Proteomes" id="UP000053923">
    <property type="component" value="Unassembled WGS sequence"/>
</dbReference>
<sequence length="148" mass="16559">MQRQEAVWQARRDAYASFLGQIEVMKRAIAHMQATAGMYEEGLGRSGADLTAAKEAMARTFEVLWFRESALRLSVDTDEADRAEALMVLARRAMEHAEDFADAAWSAQRGPYEPGRRLDAAMRELHGGVLEWTRTARRNLEGGAQATD</sequence>
<protein>
    <submittedName>
        <fullName evidence="1">Uncharacterized protein</fullName>
    </submittedName>
</protein>
<reference evidence="2" key="1">
    <citation type="submission" date="2015-10" db="EMBL/GenBank/DDBJ databases">
        <authorList>
            <person name="Ju K.-S."/>
            <person name="Doroghazi J.R."/>
            <person name="Metcalf W.W."/>
        </authorList>
    </citation>
    <scope>NUCLEOTIDE SEQUENCE [LARGE SCALE GENOMIC DNA]</scope>
    <source>
        <strain evidence="2">NRRL 3151</strain>
    </source>
</reference>
<dbReference type="EMBL" id="LLZG01000409">
    <property type="protein sequence ID" value="KUL21370.1"/>
    <property type="molecule type" value="Genomic_DNA"/>
</dbReference>
<accession>A0A124G719</accession>
<comment type="caution">
    <text evidence="1">The sequence shown here is derived from an EMBL/GenBank/DDBJ whole genome shotgun (WGS) entry which is preliminary data.</text>
</comment>
<evidence type="ECO:0000313" key="1">
    <source>
        <dbReference type="EMBL" id="KUL21370.1"/>
    </source>
</evidence>
<keyword evidence="2" id="KW-1185">Reference proteome</keyword>
<gene>
    <name evidence="1" type="ORF">ADL12_44880</name>
</gene>
<dbReference type="AlphaFoldDB" id="A0A124G719"/>
<proteinExistence type="predicted"/>